<proteinExistence type="predicted"/>
<evidence type="ECO:0000313" key="3">
    <source>
        <dbReference type="Proteomes" id="UP000237105"/>
    </source>
</evidence>
<dbReference type="AlphaFoldDB" id="A0A2P5D4K5"/>
<dbReference type="InterPro" id="IPR041469">
    <property type="entry name" value="Subtilisin-like_FN3"/>
</dbReference>
<accession>A0A2P5D4K5</accession>
<dbReference type="EMBL" id="JXTB01000065">
    <property type="protein sequence ID" value="PON68206.1"/>
    <property type="molecule type" value="Genomic_DNA"/>
</dbReference>
<evidence type="ECO:0000259" key="1">
    <source>
        <dbReference type="Pfam" id="PF17766"/>
    </source>
</evidence>
<evidence type="ECO:0000313" key="2">
    <source>
        <dbReference type="EMBL" id="PON68206.1"/>
    </source>
</evidence>
<gene>
    <name evidence="2" type="ORF">PanWU01x14_097660</name>
</gene>
<sequence>MENVKCSNPSLDLNYPSFIVFYCDNTTSKVQTFQRTVTNVGSGAMSYKARVETPKGSEVFVLPETSISKQERQAVIQNHYKI</sequence>
<reference evidence="3" key="1">
    <citation type="submission" date="2016-06" db="EMBL/GenBank/DDBJ databases">
        <title>Parallel loss of symbiosis genes in relatives of nitrogen-fixing non-legume Parasponia.</title>
        <authorList>
            <person name="Van Velzen R."/>
            <person name="Holmer R."/>
            <person name="Bu F."/>
            <person name="Rutten L."/>
            <person name="Van Zeijl A."/>
            <person name="Liu W."/>
            <person name="Santuari L."/>
            <person name="Cao Q."/>
            <person name="Sharma T."/>
            <person name="Shen D."/>
            <person name="Roswanjaya Y."/>
            <person name="Wardhani T."/>
            <person name="Kalhor M.S."/>
            <person name="Jansen J."/>
            <person name="Van den Hoogen J."/>
            <person name="Gungor B."/>
            <person name="Hartog M."/>
            <person name="Hontelez J."/>
            <person name="Verver J."/>
            <person name="Yang W.-C."/>
            <person name="Schijlen E."/>
            <person name="Repin R."/>
            <person name="Schilthuizen M."/>
            <person name="Schranz E."/>
            <person name="Heidstra R."/>
            <person name="Miyata K."/>
            <person name="Fedorova E."/>
            <person name="Kohlen W."/>
            <person name="Bisseling T."/>
            <person name="Smit S."/>
            <person name="Geurts R."/>
        </authorList>
    </citation>
    <scope>NUCLEOTIDE SEQUENCE [LARGE SCALE GENOMIC DNA]</scope>
    <source>
        <strain evidence="3">cv. WU1-14</strain>
    </source>
</reference>
<dbReference type="OrthoDB" id="206201at2759"/>
<organism evidence="2 3">
    <name type="scientific">Parasponia andersonii</name>
    <name type="common">Sponia andersonii</name>
    <dbReference type="NCBI Taxonomy" id="3476"/>
    <lineage>
        <taxon>Eukaryota</taxon>
        <taxon>Viridiplantae</taxon>
        <taxon>Streptophyta</taxon>
        <taxon>Embryophyta</taxon>
        <taxon>Tracheophyta</taxon>
        <taxon>Spermatophyta</taxon>
        <taxon>Magnoliopsida</taxon>
        <taxon>eudicotyledons</taxon>
        <taxon>Gunneridae</taxon>
        <taxon>Pentapetalae</taxon>
        <taxon>rosids</taxon>
        <taxon>fabids</taxon>
        <taxon>Rosales</taxon>
        <taxon>Cannabaceae</taxon>
        <taxon>Parasponia</taxon>
    </lineage>
</organism>
<name>A0A2P5D4K5_PARAD</name>
<protein>
    <submittedName>
        <fullName evidence="2">Peptidase S8, subtilisin-related</fullName>
    </submittedName>
</protein>
<comment type="caution">
    <text evidence="2">The sequence shown here is derived from an EMBL/GenBank/DDBJ whole genome shotgun (WGS) entry which is preliminary data.</text>
</comment>
<keyword evidence="3" id="KW-1185">Reference proteome</keyword>
<dbReference type="Pfam" id="PF17766">
    <property type="entry name" value="fn3_6"/>
    <property type="match status" value="1"/>
</dbReference>
<dbReference type="Proteomes" id="UP000237105">
    <property type="component" value="Unassembled WGS sequence"/>
</dbReference>
<dbReference type="STRING" id="3476.A0A2P5D4K5"/>
<feature type="domain" description="Subtilisin-like protease fibronectin type-III" evidence="1">
    <location>
        <begin position="12"/>
        <end position="65"/>
    </location>
</feature>
<dbReference type="Gene3D" id="2.60.40.2310">
    <property type="match status" value="1"/>
</dbReference>